<name>A0A4R3LZK0_9HYPH</name>
<dbReference type="Proteomes" id="UP000294664">
    <property type="component" value="Unassembled WGS sequence"/>
</dbReference>
<dbReference type="RefSeq" id="WP_132030629.1">
    <property type="nucleotide sequence ID" value="NZ_SMAI01000003.1"/>
</dbReference>
<evidence type="ECO:0000313" key="1">
    <source>
        <dbReference type="EMBL" id="TCT06112.1"/>
    </source>
</evidence>
<evidence type="ECO:0008006" key="3">
    <source>
        <dbReference type="Google" id="ProtNLM"/>
    </source>
</evidence>
<accession>A0A4R3LZK0</accession>
<comment type="caution">
    <text evidence="1">The sequence shown here is derived from an EMBL/GenBank/DDBJ whole genome shotgun (WGS) entry which is preliminary data.</text>
</comment>
<organism evidence="1 2">
    <name type="scientific">Aquabacter spiritensis</name>
    <dbReference type="NCBI Taxonomy" id="933073"/>
    <lineage>
        <taxon>Bacteria</taxon>
        <taxon>Pseudomonadati</taxon>
        <taxon>Pseudomonadota</taxon>
        <taxon>Alphaproteobacteria</taxon>
        <taxon>Hyphomicrobiales</taxon>
        <taxon>Xanthobacteraceae</taxon>
        <taxon>Aquabacter</taxon>
    </lineage>
</organism>
<sequence length="211" mass="23598">MSETRSSDATGLLIVFVDPPNREEDELHLWYDVEHLPERAAVEGFLSVQRYVCLEGWPRYMALYDLTALDVLDSPAYRAIAGANFSPWSKRIIPLVRGWTRAEAEQIHPGKAATGAAGPALRVAVVRVRGLDAEHLDRLADAFDPMFRDMRGLLQYRLFAAKAGGEPGDVYAVAEFAHPVALGDLDWTRLKLPSGAVDVANLYTRYWRKED</sequence>
<dbReference type="AlphaFoldDB" id="A0A4R3LZK0"/>
<protein>
    <recommendedName>
        <fullName evidence="3">Chlorite dismutase</fullName>
    </recommendedName>
</protein>
<gene>
    <name evidence="1" type="ORF">EDC64_103216</name>
</gene>
<evidence type="ECO:0000313" key="2">
    <source>
        <dbReference type="Proteomes" id="UP000294664"/>
    </source>
</evidence>
<reference evidence="1 2" key="1">
    <citation type="submission" date="2019-03" db="EMBL/GenBank/DDBJ databases">
        <title>Genomic Encyclopedia of Type Strains, Phase IV (KMG-IV): sequencing the most valuable type-strain genomes for metagenomic binning, comparative biology and taxonomic classification.</title>
        <authorList>
            <person name="Goeker M."/>
        </authorList>
    </citation>
    <scope>NUCLEOTIDE SEQUENCE [LARGE SCALE GENOMIC DNA]</scope>
    <source>
        <strain evidence="1 2">DSM 9035</strain>
    </source>
</reference>
<dbReference type="EMBL" id="SMAI01000003">
    <property type="protein sequence ID" value="TCT06112.1"/>
    <property type="molecule type" value="Genomic_DNA"/>
</dbReference>
<keyword evidence="2" id="KW-1185">Reference proteome</keyword>
<dbReference type="OrthoDB" id="3034735at2"/>
<proteinExistence type="predicted"/>